<proteinExistence type="predicted"/>
<evidence type="ECO:0000313" key="3">
    <source>
        <dbReference type="Proteomes" id="UP000204584"/>
    </source>
</evidence>
<dbReference type="Proteomes" id="UP000204584">
    <property type="component" value="Segment"/>
</dbReference>
<reference evidence="2 3" key="1">
    <citation type="journal article" date="2013" name="Science">
        <title>Pandoraviruses: amoeba viruses with genomes up to 2.5 Mb reaching that of parasitic eukaryotes.</title>
        <authorList>
            <person name="Philippe N."/>
            <person name="Legendre M."/>
            <person name="Doutre G."/>
            <person name="Coute Y."/>
            <person name="Poirot O."/>
            <person name="Lescot M."/>
            <person name="Arslan D."/>
            <person name="Seltzer V."/>
            <person name="Bertaux L."/>
            <person name="Bruley C."/>
            <person name="Garin J."/>
            <person name="Claverie J.M."/>
            <person name="Abergel C."/>
        </authorList>
    </citation>
    <scope>NUCLEOTIDE SEQUENCE [LARGE SCALE GENOMIC DNA]</scope>
</reference>
<dbReference type="GeneID" id="16607662"/>
<name>S4W636_9VIRU</name>
<feature type="compositionally biased region" description="Basic residues" evidence="1">
    <location>
        <begin position="91"/>
        <end position="103"/>
    </location>
</feature>
<feature type="compositionally biased region" description="Basic residues" evidence="1">
    <location>
        <begin position="112"/>
        <end position="126"/>
    </location>
</feature>
<dbReference type="KEGG" id="vg:16607662"/>
<organism evidence="2 3">
    <name type="scientific">Pandoravirus salinus</name>
    <dbReference type="NCBI Taxonomy" id="1349410"/>
    <lineage>
        <taxon>Viruses</taxon>
        <taxon>Pandoravirus</taxon>
    </lineage>
</organism>
<accession>S4W636</accession>
<sequence>MDQWSFCLRGRRRVPGTDKQKSSRRSKIAALPPVVVGIGRPPQKSREPVNRREAAFRKKIGDLFLAAFSLFFSGAERVGAPCSSGRPVVLSRHKGKSYGKYQRKNVDDKAQWRARRSARPKKKKKT</sequence>
<feature type="region of interest" description="Disordered" evidence="1">
    <location>
        <begin position="81"/>
        <end position="126"/>
    </location>
</feature>
<keyword evidence="3" id="KW-1185">Reference proteome</keyword>
<evidence type="ECO:0000256" key="1">
    <source>
        <dbReference type="SAM" id="MobiDB-lite"/>
    </source>
</evidence>
<gene>
    <name evidence="2" type="ORF">psal_cds_1429</name>
</gene>
<dbReference type="EMBL" id="KC977571">
    <property type="protein sequence ID" value="AGO85875.2"/>
    <property type="molecule type" value="Genomic_DNA"/>
</dbReference>
<evidence type="ECO:0000313" key="2">
    <source>
        <dbReference type="EMBL" id="AGO85875.2"/>
    </source>
</evidence>
<dbReference type="RefSeq" id="YP_008438955.2">
    <property type="nucleotide sequence ID" value="NC_022098.1"/>
</dbReference>
<protein>
    <submittedName>
        <fullName evidence="2">Uncharacterized protein</fullName>
    </submittedName>
</protein>